<protein>
    <submittedName>
        <fullName evidence="1">DUF6489 family protein</fullName>
    </submittedName>
</protein>
<accession>A0ABV7VEG7</accession>
<dbReference type="Proteomes" id="UP001595711">
    <property type="component" value="Unassembled WGS sequence"/>
</dbReference>
<keyword evidence="2" id="KW-1185">Reference proteome</keyword>
<organism evidence="1 2">
    <name type="scientific">Ferrovibrio xuzhouensis</name>
    <dbReference type="NCBI Taxonomy" id="1576914"/>
    <lineage>
        <taxon>Bacteria</taxon>
        <taxon>Pseudomonadati</taxon>
        <taxon>Pseudomonadota</taxon>
        <taxon>Alphaproteobacteria</taxon>
        <taxon>Rhodospirillales</taxon>
        <taxon>Rhodospirillaceae</taxon>
        <taxon>Ferrovibrio</taxon>
    </lineage>
</organism>
<evidence type="ECO:0000313" key="2">
    <source>
        <dbReference type="Proteomes" id="UP001595711"/>
    </source>
</evidence>
<dbReference type="EMBL" id="JBHRYJ010000001">
    <property type="protein sequence ID" value="MFC3675529.1"/>
    <property type="molecule type" value="Genomic_DNA"/>
</dbReference>
<gene>
    <name evidence="1" type="ORF">ACFOOQ_08245</name>
</gene>
<name>A0ABV7VEG7_9PROT</name>
<evidence type="ECO:0000313" key="1">
    <source>
        <dbReference type="EMBL" id="MFC3675529.1"/>
    </source>
</evidence>
<dbReference type="InterPro" id="IPR045502">
    <property type="entry name" value="DUF6489"/>
</dbReference>
<dbReference type="Pfam" id="PF20099">
    <property type="entry name" value="DUF6489"/>
    <property type="match status" value="1"/>
</dbReference>
<proteinExistence type="predicted"/>
<dbReference type="RefSeq" id="WP_379724263.1">
    <property type="nucleotide sequence ID" value="NZ_JBHRYJ010000001.1"/>
</dbReference>
<sequence length="86" mass="9704">MKITVNVECTPEEARRFLGLPDVQPLQDAVMQQMQDRVMSSMHAMDPETLLKTWAPMGLQNFEQIQKFFFSQFPGGGGNGNGDKKK</sequence>
<comment type="caution">
    <text evidence="1">The sequence shown here is derived from an EMBL/GenBank/DDBJ whole genome shotgun (WGS) entry which is preliminary data.</text>
</comment>
<reference evidence="2" key="1">
    <citation type="journal article" date="2019" name="Int. J. Syst. Evol. Microbiol.">
        <title>The Global Catalogue of Microorganisms (GCM) 10K type strain sequencing project: providing services to taxonomists for standard genome sequencing and annotation.</title>
        <authorList>
            <consortium name="The Broad Institute Genomics Platform"/>
            <consortium name="The Broad Institute Genome Sequencing Center for Infectious Disease"/>
            <person name="Wu L."/>
            <person name="Ma J."/>
        </authorList>
    </citation>
    <scope>NUCLEOTIDE SEQUENCE [LARGE SCALE GENOMIC DNA]</scope>
    <source>
        <strain evidence="2">KCTC 42182</strain>
    </source>
</reference>